<keyword evidence="5" id="KW-0812">Transmembrane</keyword>
<dbReference type="InterPro" id="IPR011016">
    <property type="entry name" value="Znf_RING-CH"/>
</dbReference>
<sequence>MRGDQTNAAHSEPLSQEQDEVAMTMEEEDRSLVQIMECRICQEEDHAVNLENPCACNGTLKYAHRKCVQRWCNEKGNTTCEICQELFEPGYTAPPPSPPRPSSDDTTVDIRQMFLLPILMLSNILFGNWTAGDDVDHDDPRLLAMAASRRHFLESDYEDRDRDGASFCRAAAFMLMALLLLRHALAITAAEGDNDAATLFALFMLRAIGFILPCYITAWAVSMIHYRRQVRGNNSAMSTTEVAIMMQTGENGDLEFTLAPNLSVPAPCPPNIPTQA</sequence>
<dbReference type="GO" id="GO:0008270">
    <property type="term" value="F:zinc ion binding"/>
    <property type="evidence" value="ECO:0007669"/>
    <property type="project" value="UniProtKB-KW"/>
</dbReference>
<feature type="compositionally biased region" description="Polar residues" evidence="4">
    <location>
        <begin position="1"/>
        <end position="16"/>
    </location>
</feature>
<dbReference type="Gramene" id="RZC80156">
    <property type="protein sequence ID" value="RZC80156"/>
    <property type="gene ID" value="C5167_042729"/>
</dbReference>
<evidence type="ECO:0000259" key="6">
    <source>
        <dbReference type="PROSITE" id="PS51292"/>
    </source>
</evidence>
<feature type="region of interest" description="Disordered" evidence="4">
    <location>
        <begin position="1"/>
        <end position="25"/>
    </location>
</feature>
<dbReference type="InterPro" id="IPR013083">
    <property type="entry name" value="Znf_RING/FYVE/PHD"/>
</dbReference>
<evidence type="ECO:0000256" key="3">
    <source>
        <dbReference type="ARBA" id="ARBA00022833"/>
    </source>
</evidence>
<feature type="transmembrane region" description="Helical" evidence="5">
    <location>
        <begin position="170"/>
        <end position="190"/>
    </location>
</feature>
<dbReference type="OMA" id="IMAWAIC"/>
<dbReference type="PROSITE" id="PS51292">
    <property type="entry name" value="ZF_RING_CH"/>
    <property type="match status" value="1"/>
</dbReference>
<proteinExistence type="predicted"/>
<keyword evidence="5" id="KW-1133">Transmembrane helix</keyword>
<keyword evidence="5" id="KW-0472">Membrane</keyword>
<evidence type="ECO:0000256" key="4">
    <source>
        <dbReference type="SAM" id="MobiDB-lite"/>
    </source>
</evidence>
<keyword evidence="8" id="KW-1185">Reference proteome</keyword>
<protein>
    <recommendedName>
        <fullName evidence="6">RING-CH-type domain-containing protein</fullName>
    </recommendedName>
</protein>
<dbReference type="Proteomes" id="UP000316621">
    <property type="component" value="Chromosome 10"/>
</dbReference>
<keyword evidence="1" id="KW-0479">Metal-binding</keyword>
<dbReference type="STRING" id="3469.A0A4Y7L4P5"/>
<accession>A0A4Y7L4P5</accession>
<dbReference type="Pfam" id="PF12428">
    <property type="entry name" value="DUF3675"/>
    <property type="match status" value="1"/>
</dbReference>
<dbReference type="InterPro" id="IPR022143">
    <property type="entry name" value="DUF3675"/>
</dbReference>
<dbReference type="GO" id="GO:0016567">
    <property type="term" value="P:protein ubiquitination"/>
    <property type="evidence" value="ECO:0007669"/>
    <property type="project" value="TreeGrafter"/>
</dbReference>
<feature type="transmembrane region" description="Helical" evidence="5">
    <location>
        <begin position="196"/>
        <end position="221"/>
    </location>
</feature>
<evidence type="ECO:0000256" key="5">
    <source>
        <dbReference type="SAM" id="Phobius"/>
    </source>
</evidence>
<dbReference type="CDD" id="cd16495">
    <property type="entry name" value="RING_CH-C4HC3_MARCH"/>
    <property type="match status" value="1"/>
</dbReference>
<evidence type="ECO:0000256" key="2">
    <source>
        <dbReference type="ARBA" id="ARBA00022771"/>
    </source>
</evidence>
<dbReference type="GO" id="GO:0004842">
    <property type="term" value="F:ubiquitin-protein transferase activity"/>
    <property type="evidence" value="ECO:0007669"/>
    <property type="project" value="TreeGrafter"/>
</dbReference>
<reference evidence="7 8" key="1">
    <citation type="journal article" date="2018" name="Science">
        <title>The opium poppy genome and morphinan production.</title>
        <authorList>
            <person name="Guo L."/>
            <person name="Winzer T."/>
            <person name="Yang X."/>
            <person name="Li Y."/>
            <person name="Ning Z."/>
            <person name="He Z."/>
            <person name="Teodor R."/>
            <person name="Lu Y."/>
            <person name="Bowser T.A."/>
            <person name="Graham I.A."/>
            <person name="Ye K."/>
        </authorList>
    </citation>
    <scope>NUCLEOTIDE SEQUENCE [LARGE SCALE GENOMIC DNA]</scope>
    <source>
        <strain evidence="8">cv. HN1</strain>
        <tissue evidence="7">Leaves</tissue>
    </source>
</reference>
<dbReference type="Gene3D" id="3.30.40.10">
    <property type="entry name" value="Zinc/RING finger domain, C3HC4 (zinc finger)"/>
    <property type="match status" value="1"/>
</dbReference>
<gene>
    <name evidence="7" type="ORF">C5167_042729</name>
</gene>
<feature type="domain" description="RING-CH-type" evidence="6">
    <location>
        <begin position="30"/>
        <end position="90"/>
    </location>
</feature>
<dbReference type="AlphaFoldDB" id="A0A4Y7L4P5"/>
<evidence type="ECO:0000313" key="8">
    <source>
        <dbReference type="Proteomes" id="UP000316621"/>
    </source>
</evidence>
<dbReference type="InterPro" id="IPR033275">
    <property type="entry name" value="MARCH-like"/>
</dbReference>
<dbReference type="PANTHER" id="PTHR23012">
    <property type="entry name" value="RING/FYVE/PHD ZINC FINGER DOMAIN-CONTAINING"/>
    <property type="match status" value="1"/>
</dbReference>
<dbReference type="GO" id="GO:0016020">
    <property type="term" value="C:membrane"/>
    <property type="evidence" value="ECO:0007669"/>
    <property type="project" value="TreeGrafter"/>
</dbReference>
<keyword evidence="2" id="KW-0863">Zinc-finger</keyword>
<evidence type="ECO:0000313" key="7">
    <source>
        <dbReference type="EMBL" id="RZC80156.1"/>
    </source>
</evidence>
<keyword evidence="3" id="KW-0862">Zinc</keyword>
<dbReference type="OrthoDB" id="264354at2759"/>
<dbReference type="SUPFAM" id="SSF57850">
    <property type="entry name" value="RING/U-box"/>
    <property type="match status" value="1"/>
</dbReference>
<evidence type="ECO:0000256" key="1">
    <source>
        <dbReference type="ARBA" id="ARBA00022723"/>
    </source>
</evidence>
<dbReference type="Pfam" id="PF12906">
    <property type="entry name" value="RINGv"/>
    <property type="match status" value="1"/>
</dbReference>
<dbReference type="EMBL" id="CM010724">
    <property type="protein sequence ID" value="RZC80156.1"/>
    <property type="molecule type" value="Genomic_DNA"/>
</dbReference>
<dbReference type="PANTHER" id="PTHR23012:SF215">
    <property type="entry name" value="RING_FYVE_PHD ZINC FINGER SUPERFAMILY PROTEIN"/>
    <property type="match status" value="1"/>
</dbReference>
<name>A0A4Y7L4P5_PAPSO</name>
<organism evidence="7 8">
    <name type="scientific">Papaver somniferum</name>
    <name type="common">Opium poppy</name>
    <dbReference type="NCBI Taxonomy" id="3469"/>
    <lineage>
        <taxon>Eukaryota</taxon>
        <taxon>Viridiplantae</taxon>
        <taxon>Streptophyta</taxon>
        <taxon>Embryophyta</taxon>
        <taxon>Tracheophyta</taxon>
        <taxon>Spermatophyta</taxon>
        <taxon>Magnoliopsida</taxon>
        <taxon>Ranunculales</taxon>
        <taxon>Papaveraceae</taxon>
        <taxon>Papaveroideae</taxon>
        <taxon>Papaver</taxon>
    </lineage>
</organism>
<dbReference type="SMART" id="SM00744">
    <property type="entry name" value="RINGv"/>
    <property type="match status" value="1"/>
</dbReference>